<dbReference type="InterPro" id="IPR004013">
    <property type="entry name" value="PHP_dom"/>
</dbReference>
<dbReference type="PANTHER" id="PTHR42924:SF3">
    <property type="entry name" value="POLYMERASE_HISTIDINOL PHOSPHATASE N-TERMINAL DOMAIN-CONTAINING PROTEIN"/>
    <property type="match status" value="1"/>
</dbReference>
<gene>
    <name evidence="2" type="ORF">SAMN05444955_1322</name>
</gene>
<dbReference type="OrthoDB" id="9804333at2"/>
<dbReference type="GO" id="GO:0035312">
    <property type="term" value="F:5'-3' DNA exonuclease activity"/>
    <property type="evidence" value="ECO:0007669"/>
    <property type="project" value="TreeGrafter"/>
</dbReference>
<dbReference type="Pfam" id="PF02811">
    <property type="entry name" value="PHP"/>
    <property type="match status" value="1"/>
</dbReference>
<dbReference type="SMART" id="SM00481">
    <property type="entry name" value="POLIIIAc"/>
    <property type="match status" value="1"/>
</dbReference>
<keyword evidence="3" id="KW-1185">Reference proteome</keyword>
<organism evidence="2 3">
    <name type="scientific">Lihuaxuella thermophila</name>
    <dbReference type="NCBI Taxonomy" id="1173111"/>
    <lineage>
        <taxon>Bacteria</taxon>
        <taxon>Bacillati</taxon>
        <taxon>Bacillota</taxon>
        <taxon>Bacilli</taxon>
        <taxon>Bacillales</taxon>
        <taxon>Thermoactinomycetaceae</taxon>
        <taxon>Lihuaxuella</taxon>
    </lineage>
</organism>
<dbReference type="STRING" id="1173111.SAMN05444955_1322"/>
<protein>
    <recommendedName>
        <fullName evidence="1">Polymerase/histidinol phosphatase N-terminal domain-containing protein</fullName>
    </recommendedName>
</protein>
<dbReference type="Gene3D" id="3.20.20.140">
    <property type="entry name" value="Metal-dependent hydrolases"/>
    <property type="match status" value="1"/>
</dbReference>
<dbReference type="InterPro" id="IPR003141">
    <property type="entry name" value="Pol/His_phosphatase_N"/>
</dbReference>
<dbReference type="InterPro" id="IPR052018">
    <property type="entry name" value="PHP_domain"/>
</dbReference>
<feature type="domain" description="Polymerase/histidinol phosphatase N-terminal" evidence="1">
    <location>
        <begin position="12"/>
        <end position="77"/>
    </location>
</feature>
<dbReference type="EMBL" id="FOCQ01000032">
    <property type="protein sequence ID" value="SEN82071.1"/>
    <property type="molecule type" value="Genomic_DNA"/>
</dbReference>
<evidence type="ECO:0000259" key="1">
    <source>
        <dbReference type="SMART" id="SM00481"/>
    </source>
</evidence>
<dbReference type="Gene3D" id="1.10.150.650">
    <property type="match status" value="1"/>
</dbReference>
<evidence type="ECO:0000313" key="3">
    <source>
        <dbReference type="Proteomes" id="UP000199695"/>
    </source>
</evidence>
<name>A0A1H8JND4_9BACL</name>
<evidence type="ECO:0000313" key="2">
    <source>
        <dbReference type="EMBL" id="SEN82071.1"/>
    </source>
</evidence>
<proteinExistence type="predicted"/>
<dbReference type="CDD" id="cd07438">
    <property type="entry name" value="PHP_HisPPase_AMP"/>
    <property type="match status" value="1"/>
</dbReference>
<reference evidence="2 3" key="1">
    <citation type="submission" date="2016-10" db="EMBL/GenBank/DDBJ databases">
        <authorList>
            <person name="de Groot N.N."/>
        </authorList>
    </citation>
    <scope>NUCLEOTIDE SEQUENCE [LARGE SCALE GENOMIC DNA]</scope>
    <source>
        <strain evidence="2 3">DSM 46701</strain>
    </source>
</reference>
<dbReference type="RefSeq" id="WP_089973369.1">
    <property type="nucleotide sequence ID" value="NZ_FOCQ01000032.1"/>
</dbReference>
<dbReference type="Proteomes" id="UP000199695">
    <property type="component" value="Unassembled WGS sequence"/>
</dbReference>
<dbReference type="PANTHER" id="PTHR42924">
    <property type="entry name" value="EXONUCLEASE"/>
    <property type="match status" value="1"/>
</dbReference>
<dbReference type="AlphaFoldDB" id="A0A1H8JND4"/>
<sequence length="263" mass="29172">MRILNNLPLGTFDLHLHTSASDGRFTPSEVVKRAKQAGLQTIAITDHDTLAGVDEAVETGKKLGVTVLPGIEITTRWKGKNIDLLGYNFKHGEKLHQALASYRAARLERAKEIIQRFCSLNMSISLDDVKKYSGDGLIARPHIARAIVEKGYVPTVQEVFDHYLADGKPAAVDKKELSLREGIAMIHEAGGIAVLAHPIYIKEISEIEEIIRQGLDGIEVWHRNHSGEDVKNYLDIADKYHLVVTGGSDFHVEEHKIGQFMPA</sequence>
<accession>A0A1H8JND4</accession>
<dbReference type="GO" id="GO:0004534">
    <property type="term" value="F:5'-3' RNA exonuclease activity"/>
    <property type="evidence" value="ECO:0007669"/>
    <property type="project" value="TreeGrafter"/>
</dbReference>
<dbReference type="SUPFAM" id="SSF89550">
    <property type="entry name" value="PHP domain-like"/>
    <property type="match status" value="1"/>
</dbReference>
<dbReference type="InterPro" id="IPR016195">
    <property type="entry name" value="Pol/histidinol_Pase-like"/>
</dbReference>